<dbReference type="PANTHER" id="PTHR44329:SF288">
    <property type="entry name" value="MITOGEN-ACTIVATED PROTEIN KINASE KINASE KINASE 20"/>
    <property type="match status" value="1"/>
</dbReference>
<dbReference type="PROSITE" id="PS50011">
    <property type="entry name" value="PROTEIN_KINASE_DOM"/>
    <property type="match status" value="1"/>
</dbReference>
<reference evidence="7 8" key="1">
    <citation type="submission" date="2017-03" db="EMBL/GenBank/DDBJ databases">
        <title>Genomes of endolithic fungi from Antarctica.</title>
        <authorList>
            <person name="Coleine C."/>
            <person name="Masonjones S."/>
            <person name="Stajich J.E."/>
        </authorList>
    </citation>
    <scope>NUCLEOTIDE SEQUENCE [LARGE SCALE GENOMIC DNA]</scope>
    <source>
        <strain evidence="7 8">CCFEE 6315</strain>
    </source>
</reference>
<feature type="region of interest" description="Disordered" evidence="5">
    <location>
        <begin position="464"/>
        <end position="510"/>
    </location>
</feature>
<dbReference type="InterPro" id="IPR011009">
    <property type="entry name" value="Kinase-like_dom_sf"/>
</dbReference>
<evidence type="ECO:0000256" key="3">
    <source>
        <dbReference type="ARBA" id="ARBA00022777"/>
    </source>
</evidence>
<dbReference type="InterPro" id="IPR051681">
    <property type="entry name" value="Ser/Thr_Kinases-Pseudokinases"/>
</dbReference>
<dbReference type="InterPro" id="IPR000719">
    <property type="entry name" value="Prot_kinase_dom"/>
</dbReference>
<dbReference type="Gene3D" id="1.10.510.10">
    <property type="entry name" value="Transferase(Phosphotransferase) domain 1"/>
    <property type="match status" value="1"/>
</dbReference>
<dbReference type="PANTHER" id="PTHR44329">
    <property type="entry name" value="SERINE/THREONINE-PROTEIN KINASE TNNI3K-RELATED"/>
    <property type="match status" value="1"/>
</dbReference>
<feature type="domain" description="Protein kinase" evidence="6">
    <location>
        <begin position="226"/>
        <end position="465"/>
    </location>
</feature>
<dbReference type="AlphaFoldDB" id="A0A4U0UAX8"/>
<keyword evidence="3" id="KW-0418">Kinase</keyword>
<dbReference type="GO" id="GO:0004674">
    <property type="term" value="F:protein serine/threonine kinase activity"/>
    <property type="evidence" value="ECO:0007669"/>
    <property type="project" value="TreeGrafter"/>
</dbReference>
<dbReference type="Proteomes" id="UP000308549">
    <property type="component" value="Unassembled WGS sequence"/>
</dbReference>
<dbReference type="SUPFAM" id="SSF56112">
    <property type="entry name" value="Protein kinase-like (PK-like)"/>
    <property type="match status" value="1"/>
</dbReference>
<organism evidence="7 8">
    <name type="scientific">Salinomyces thailandicus</name>
    <dbReference type="NCBI Taxonomy" id="706561"/>
    <lineage>
        <taxon>Eukaryota</taxon>
        <taxon>Fungi</taxon>
        <taxon>Dikarya</taxon>
        <taxon>Ascomycota</taxon>
        <taxon>Pezizomycotina</taxon>
        <taxon>Dothideomycetes</taxon>
        <taxon>Dothideomycetidae</taxon>
        <taxon>Mycosphaerellales</taxon>
        <taxon>Teratosphaeriaceae</taxon>
        <taxon>Salinomyces</taxon>
    </lineage>
</organism>
<evidence type="ECO:0000259" key="6">
    <source>
        <dbReference type="PROSITE" id="PS50011"/>
    </source>
</evidence>
<proteinExistence type="predicted"/>
<accession>A0A4U0UAX8</accession>
<comment type="caution">
    <text evidence="7">The sequence shown here is derived from an EMBL/GenBank/DDBJ whole genome shotgun (WGS) entry which is preliminary data.</text>
</comment>
<evidence type="ECO:0000256" key="1">
    <source>
        <dbReference type="ARBA" id="ARBA00022679"/>
    </source>
</evidence>
<dbReference type="GO" id="GO:0005524">
    <property type="term" value="F:ATP binding"/>
    <property type="evidence" value="ECO:0007669"/>
    <property type="project" value="UniProtKB-KW"/>
</dbReference>
<gene>
    <name evidence="7" type="ORF">B0A50_02272</name>
</gene>
<protein>
    <recommendedName>
        <fullName evidence="6">Protein kinase domain-containing protein</fullName>
    </recommendedName>
</protein>
<dbReference type="EMBL" id="NAJL01000008">
    <property type="protein sequence ID" value="TKA31425.1"/>
    <property type="molecule type" value="Genomic_DNA"/>
</dbReference>
<sequence>MPHSLSSLIAGEDDVLRLQETESELQHKSPRKPSFLKGIGSFWKRQQQRQEVERLPQLLPLEQAPLPECFPRRHRSLQDNYTNTHADGLAVDRQALQEDFEQRWILNLSMHFRDKSNREKFFVTYAETPAKWRRITISLDYRNAPEGSLEADLSALQYPREKSFRIFEDIRESLPDIQYYDTVTNLKLETTPDDDQLHVHVREDANEIINFPSTSLFQHVQMPLFTESEVEFLSHLSGFVYKVRAGGRMVIKKEIPGPDSVDEFLYEVNALDALHGCPNVIALQGLVTDDSGSIVKGLLISYASNGALVDLLYDYHGELPWHRREKWAKQIVQGLSSIHEAGFVQGDFTLSNIVIDDADNAQIIDINRRGCPVGWEPPELSKLIDSGQRIGMCIGVKTDLFQLGMVLWALAEETDEPERLQRPLPPPSTSTNTPLYFHQIIATCLSERPQNRLPANRLLTLFPSAPSASSSAPHSRPPSPNANATSTPDLAETKPMPTSHPTRTSSVHRSDKEYIDPSLAITLDEVLRRRRADSGFTDFAASGQVTYLDPKPKAAAAAGGDKGSLASVWTQSRAKGYFGRSVRGLEGDAVAVAESVVKTRDPPSSLEALKAGAEVSVQGVLSEEELELGFAAQEGQEKDEEGRVGMEMADAEARRALRSPAETETKEAGDPTRSIEAVTAGLLHMDFGFHEQAVAD</sequence>
<dbReference type="OrthoDB" id="635774at2759"/>
<evidence type="ECO:0000256" key="2">
    <source>
        <dbReference type="ARBA" id="ARBA00022741"/>
    </source>
</evidence>
<evidence type="ECO:0000256" key="5">
    <source>
        <dbReference type="SAM" id="MobiDB-lite"/>
    </source>
</evidence>
<keyword evidence="2" id="KW-0547">Nucleotide-binding</keyword>
<keyword evidence="4" id="KW-0067">ATP-binding</keyword>
<evidence type="ECO:0000313" key="8">
    <source>
        <dbReference type="Proteomes" id="UP000308549"/>
    </source>
</evidence>
<dbReference type="Pfam" id="PF00069">
    <property type="entry name" value="Pkinase"/>
    <property type="match status" value="1"/>
</dbReference>
<feature type="compositionally biased region" description="Low complexity" evidence="5">
    <location>
        <begin position="464"/>
        <end position="474"/>
    </location>
</feature>
<feature type="compositionally biased region" description="Basic and acidic residues" evidence="5">
    <location>
        <begin position="653"/>
        <end position="670"/>
    </location>
</feature>
<evidence type="ECO:0000256" key="4">
    <source>
        <dbReference type="ARBA" id="ARBA00022840"/>
    </source>
</evidence>
<keyword evidence="1" id="KW-0808">Transferase</keyword>
<name>A0A4U0UAX8_9PEZI</name>
<keyword evidence="8" id="KW-1185">Reference proteome</keyword>
<feature type="region of interest" description="Disordered" evidence="5">
    <location>
        <begin position="653"/>
        <end position="673"/>
    </location>
</feature>
<evidence type="ECO:0000313" key="7">
    <source>
        <dbReference type="EMBL" id="TKA31425.1"/>
    </source>
</evidence>